<keyword evidence="1" id="KW-0238">DNA-binding</keyword>
<reference evidence="3" key="1">
    <citation type="submission" date="2022-07" db="EMBL/GenBank/DDBJ databases">
        <title>Genome Sequence of Leucocoprinus birnbaumii.</title>
        <authorList>
            <person name="Buettner E."/>
        </authorList>
    </citation>
    <scope>NUCLEOTIDE SEQUENCE</scope>
    <source>
        <strain evidence="3">VT141</strain>
    </source>
</reference>
<gene>
    <name evidence="3" type="ORF">NP233_g4142</name>
</gene>
<feature type="domain" description="Replication protein A OB" evidence="2">
    <location>
        <begin position="29"/>
        <end position="128"/>
    </location>
</feature>
<dbReference type="InterPro" id="IPR031657">
    <property type="entry name" value="REPA_OB_2"/>
</dbReference>
<dbReference type="EMBL" id="JANIEX010000216">
    <property type="protein sequence ID" value="KAJ3570828.1"/>
    <property type="molecule type" value="Genomic_DNA"/>
</dbReference>
<evidence type="ECO:0000313" key="4">
    <source>
        <dbReference type="Proteomes" id="UP001213000"/>
    </source>
</evidence>
<accession>A0AAD5YT46</accession>
<comment type="caution">
    <text evidence="3">The sequence shown here is derived from an EMBL/GenBank/DDBJ whole genome shotgun (WGS) entry which is preliminary data.</text>
</comment>
<sequence>MLHFTRCTLIDECTARNIPHLKFDEFVPLSQLYEIEEGTICDIIAIVVHVSELDVQTRWYDDVRPCKISKRSLSLLDQSGYWVQATIWDPGASEFSTKPGSIVASRHVKISGFRGRSMSISSASTMYAEPMQYVPETCDALRQWHDEMGSNSKKDLSEFIGQTRFVDKEPVERMPVPLCRD</sequence>
<proteinExistence type="predicted"/>
<evidence type="ECO:0000313" key="3">
    <source>
        <dbReference type="EMBL" id="KAJ3570828.1"/>
    </source>
</evidence>
<evidence type="ECO:0000256" key="1">
    <source>
        <dbReference type="ARBA" id="ARBA00023125"/>
    </source>
</evidence>
<dbReference type="CDD" id="cd04475">
    <property type="entry name" value="RPA1_DBD_B"/>
    <property type="match status" value="1"/>
</dbReference>
<evidence type="ECO:0000259" key="2">
    <source>
        <dbReference type="Pfam" id="PF16900"/>
    </source>
</evidence>
<protein>
    <recommendedName>
        <fullName evidence="2">Replication protein A OB domain-containing protein</fullName>
    </recommendedName>
</protein>
<dbReference type="AlphaFoldDB" id="A0AAD5YT46"/>
<name>A0AAD5YT46_9AGAR</name>
<dbReference type="InterPro" id="IPR012340">
    <property type="entry name" value="NA-bd_OB-fold"/>
</dbReference>
<dbReference type="Pfam" id="PF16900">
    <property type="entry name" value="REPA_OB_2"/>
    <property type="match status" value="1"/>
</dbReference>
<keyword evidence="4" id="KW-1185">Reference proteome</keyword>
<dbReference type="Gene3D" id="2.40.50.140">
    <property type="entry name" value="Nucleic acid-binding proteins"/>
    <property type="match status" value="1"/>
</dbReference>
<dbReference type="GO" id="GO:0003677">
    <property type="term" value="F:DNA binding"/>
    <property type="evidence" value="ECO:0007669"/>
    <property type="project" value="UniProtKB-KW"/>
</dbReference>
<organism evidence="3 4">
    <name type="scientific">Leucocoprinus birnbaumii</name>
    <dbReference type="NCBI Taxonomy" id="56174"/>
    <lineage>
        <taxon>Eukaryota</taxon>
        <taxon>Fungi</taxon>
        <taxon>Dikarya</taxon>
        <taxon>Basidiomycota</taxon>
        <taxon>Agaricomycotina</taxon>
        <taxon>Agaricomycetes</taxon>
        <taxon>Agaricomycetidae</taxon>
        <taxon>Agaricales</taxon>
        <taxon>Agaricineae</taxon>
        <taxon>Agaricaceae</taxon>
        <taxon>Leucocoprinus</taxon>
    </lineage>
</organism>
<dbReference type="SUPFAM" id="SSF50249">
    <property type="entry name" value="Nucleic acid-binding proteins"/>
    <property type="match status" value="1"/>
</dbReference>
<dbReference type="Proteomes" id="UP001213000">
    <property type="component" value="Unassembled WGS sequence"/>
</dbReference>